<reference evidence="1 2" key="1">
    <citation type="journal article" date="2014" name="PLoS ONE">
        <title>Global Analysis of Gene Expression Profiles in Physic Nut (Jatropha curcas L.) Seedlings Exposed to Salt Stress.</title>
        <authorList>
            <person name="Zhang L."/>
            <person name="Zhang C."/>
            <person name="Wu P."/>
            <person name="Chen Y."/>
            <person name="Li M."/>
            <person name="Jiang H."/>
            <person name="Wu G."/>
        </authorList>
    </citation>
    <scope>NUCLEOTIDE SEQUENCE [LARGE SCALE GENOMIC DNA]</scope>
    <source>
        <strain evidence="2">cv. GZQX0401</strain>
        <tissue evidence="1">Young leaves</tissue>
    </source>
</reference>
<proteinExistence type="predicted"/>
<sequence length="60" mass="6606">MKSLVNFESNGVIVANFWAKADFPATVDGGDGDGPATGRRDFKRQNDLLFARITKIKSDF</sequence>
<evidence type="ECO:0000313" key="1">
    <source>
        <dbReference type="EMBL" id="KDP46165.1"/>
    </source>
</evidence>
<gene>
    <name evidence="1" type="ORF">JCGZ_06676</name>
</gene>
<name>A0A067LMW4_JATCU</name>
<keyword evidence="2" id="KW-1185">Reference proteome</keyword>
<evidence type="ECO:0000313" key="2">
    <source>
        <dbReference type="Proteomes" id="UP000027138"/>
    </source>
</evidence>
<dbReference type="AlphaFoldDB" id="A0A067LMW4"/>
<dbReference type="Proteomes" id="UP000027138">
    <property type="component" value="Unassembled WGS sequence"/>
</dbReference>
<accession>A0A067LMW4</accession>
<protein>
    <submittedName>
        <fullName evidence="1">Uncharacterized protein</fullName>
    </submittedName>
</protein>
<dbReference type="EMBL" id="KK914220">
    <property type="protein sequence ID" value="KDP46165.1"/>
    <property type="molecule type" value="Genomic_DNA"/>
</dbReference>
<organism evidence="1 2">
    <name type="scientific">Jatropha curcas</name>
    <name type="common">Barbados nut</name>
    <dbReference type="NCBI Taxonomy" id="180498"/>
    <lineage>
        <taxon>Eukaryota</taxon>
        <taxon>Viridiplantae</taxon>
        <taxon>Streptophyta</taxon>
        <taxon>Embryophyta</taxon>
        <taxon>Tracheophyta</taxon>
        <taxon>Spermatophyta</taxon>
        <taxon>Magnoliopsida</taxon>
        <taxon>eudicotyledons</taxon>
        <taxon>Gunneridae</taxon>
        <taxon>Pentapetalae</taxon>
        <taxon>rosids</taxon>
        <taxon>fabids</taxon>
        <taxon>Malpighiales</taxon>
        <taxon>Euphorbiaceae</taxon>
        <taxon>Crotonoideae</taxon>
        <taxon>Jatropheae</taxon>
        <taxon>Jatropha</taxon>
    </lineage>
</organism>